<evidence type="ECO:0000313" key="3">
    <source>
        <dbReference type="EMBL" id="KAL3808758.1"/>
    </source>
</evidence>
<name>A0ABD3R740_9STRA</name>
<reference evidence="3 4" key="1">
    <citation type="submission" date="2024-10" db="EMBL/GenBank/DDBJ databases">
        <title>Updated reference genomes for cyclostephanoid diatoms.</title>
        <authorList>
            <person name="Roberts W.R."/>
            <person name="Alverson A.J."/>
        </authorList>
    </citation>
    <scope>NUCLEOTIDE SEQUENCE [LARGE SCALE GENOMIC DNA]</scope>
    <source>
        <strain evidence="3 4">AJA228-03</strain>
    </source>
</reference>
<feature type="region of interest" description="Disordered" evidence="2">
    <location>
        <begin position="79"/>
        <end position="139"/>
    </location>
</feature>
<dbReference type="Pfam" id="PF10282">
    <property type="entry name" value="Lactonase"/>
    <property type="match status" value="1"/>
</dbReference>
<dbReference type="PANTHER" id="PTHR30344">
    <property type="entry name" value="6-PHOSPHOGLUCONOLACTONASE-RELATED"/>
    <property type="match status" value="1"/>
</dbReference>
<dbReference type="AlphaFoldDB" id="A0ABD3R740"/>
<comment type="caution">
    <text evidence="3">The sequence shown here is derived from an EMBL/GenBank/DDBJ whole genome shotgun (WGS) entry which is preliminary data.</text>
</comment>
<dbReference type="InterPro" id="IPR011048">
    <property type="entry name" value="Haem_d1_sf"/>
</dbReference>
<dbReference type="PANTHER" id="PTHR30344:SF1">
    <property type="entry name" value="6-PHOSPHOGLUCONOLACTONASE"/>
    <property type="match status" value="1"/>
</dbReference>
<dbReference type="Gene3D" id="2.130.10.10">
    <property type="entry name" value="YVTN repeat-like/Quinoprotein amine dehydrogenase"/>
    <property type="match status" value="1"/>
</dbReference>
<evidence type="ECO:0000256" key="1">
    <source>
        <dbReference type="ARBA" id="ARBA00005564"/>
    </source>
</evidence>
<dbReference type="InterPro" id="IPR050282">
    <property type="entry name" value="Cycloisomerase_2"/>
</dbReference>
<accession>A0ABD3R740</accession>
<dbReference type="SUPFAM" id="SSF51004">
    <property type="entry name" value="C-terminal (heme d1) domain of cytochrome cd1-nitrite reductase"/>
    <property type="match status" value="1"/>
</dbReference>
<dbReference type="InterPro" id="IPR019405">
    <property type="entry name" value="Lactonase_7-beta_prop"/>
</dbReference>
<dbReference type="EMBL" id="JALLPB020000473">
    <property type="protein sequence ID" value="KAL3808758.1"/>
    <property type="molecule type" value="Genomic_DNA"/>
</dbReference>
<comment type="similarity">
    <text evidence="1">Belongs to the cycloisomerase 2 family.</text>
</comment>
<sequence>MATKLPHYIEKRRHVETRPTAAVIDDVHVRHASTIVHDVRYGVHPECDCRKKKTSAVLVIDVDTYFMVFWGRHDSRLPTTTISSVDEDTPHVTGLTDKHSSGKTGKNSSATSPALREKKKNGGASSHGGIPLSGFGGGGGGDIDHKQEQLLFVSSYSDFDKLAHGPRGRTAKHTLRTYRFHDDGSLVLLYVGGDGKNVINPAFSRFHPRLNVVYTCTEDIEENGQILAFEVHHDGSLKEIGRIDAGGTSTCYLTIDRENRHLIAVNYWDSTLVVIPLSRETGEFAGPIQNVYDPKGGKKMIAAPKKNGGVNHSNNDSSTIAMRQVDPHSHALVLDPFEGCVAYVPDLGKDLIREIFYDQKKGSLGSEFNVLPSGMSTGMPDGPRYIDFHPKFNVAYVVNELSSTIAVFSVDKELLGEISRAEKLGLPMDKFHGRSTLRLIQSIKTVPSAFPITMNTCGRICVHQSGRFVIVSNRGHESITIFRTKQSCSGSKGRAVRGTLAQVGFFHTRGETPRHFQFDHSGQFLIVANQDSDTIAVFSFNLTSGEIKYTGHEYRVPSPNFVCCCPMVDRWWDGDEEVGVDTIEGDGYAFVSSVSSEKALPLIPASVEFDSASSSTSNDASSDLQCQLELARKEIERLKFQIINNNAGRSA</sequence>
<feature type="compositionally biased region" description="Polar residues" evidence="2">
    <location>
        <begin position="102"/>
        <end position="112"/>
    </location>
</feature>
<gene>
    <name evidence="3" type="ORF">ACHAXA_010951</name>
</gene>
<organism evidence="3 4">
    <name type="scientific">Cyclostephanos tholiformis</name>
    <dbReference type="NCBI Taxonomy" id="382380"/>
    <lineage>
        <taxon>Eukaryota</taxon>
        <taxon>Sar</taxon>
        <taxon>Stramenopiles</taxon>
        <taxon>Ochrophyta</taxon>
        <taxon>Bacillariophyta</taxon>
        <taxon>Coscinodiscophyceae</taxon>
        <taxon>Thalassiosirophycidae</taxon>
        <taxon>Stephanodiscales</taxon>
        <taxon>Stephanodiscaceae</taxon>
        <taxon>Cyclostephanos</taxon>
    </lineage>
</organism>
<proteinExistence type="inferred from homology"/>
<protein>
    <submittedName>
        <fullName evidence="3">Uncharacterized protein</fullName>
    </submittedName>
</protein>
<dbReference type="Proteomes" id="UP001530377">
    <property type="component" value="Unassembled WGS sequence"/>
</dbReference>
<evidence type="ECO:0000256" key="2">
    <source>
        <dbReference type="SAM" id="MobiDB-lite"/>
    </source>
</evidence>
<keyword evidence="4" id="KW-1185">Reference proteome</keyword>
<dbReference type="FunFam" id="2.130.10.10:FF:001321">
    <property type="entry name" value="6-phosphogluconolactonase (Cycloisomerase 2 family)"/>
    <property type="match status" value="1"/>
</dbReference>
<dbReference type="InterPro" id="IPR015943">
    <property type="entry name" value="WD40/YVTN_repeat-like_dom_sf"/>
</dbReference>
<evidence type="ECO:0000313" key="4">
    <source>
        <dbReference type="Proteomes" id="UP001530377"/>
    </source>
</evidence>